<evidence type="ECO:0000313" key="3">
    <source>
        <dbReference type="Proteomes" id="UP000006228"/>
    </source>
</evidence>
<dbReference type="AlphaFoldDB" id="E8M2S7"/>
<name>E8M2S7_PHOS4</name>
<comment type="caution">
    <text evidence="2">The sequence shown here is derived from an EMBL/GenBank/DDBJ whole genome shotgun (WGS) entry which is preliminary data.</text>
</comment>
<dbReference type="Proteomes" id="UP000006228">
    <property type="component" value="Unassembled WGS sequence"/>
</dbReference>
<dbReference type="GeneID" id="95568102"/>
<gene>
    <name evidence="2" type="ORF">VISI1226_12401</name>
</gene>
<dbReference type="EMBL" id="AEVT01000018">
    <property type="protein sequence ID" value="EGA71585.1"/>
    <property type="molecule type" value="Genomic_DNA"/>
</dbReference>
<dbReference type="eggNOG" id="COG0457">
    <property type="taxonomic scope" value="Bacteria"/>
</dbReference>
<keyword evidence="1" id="KW-1133">Transmembrane helix</keyword>
<dbReference type="RefSeq" id="WP_008074251.1">
    <property type="nucleotide sequence ID" value="NZ_AEVT01000018.1"/>
</dbReference>
<accession>E8M2S7</accession>
<organism evidence="2 3">
    <name type="scientific">Vibrio sinaloensis DSM 21326</name>
    <dbReference type="NCBI Taxonomy" id="945550"/>
    <lineage>
        <taxon>Bacteria</taxon>
        <taxon>Pseudomonadati</taxon>
        <taxon>Pseudomonadota</taxon>
        <taxon>Gammaproteobacteria</taxon>
        <taxon>Vibrionales</taxon>
        <taxon>Vibrionaceae</taxon>
        <taxon>Vibrio</taxon>
        <taxon>Vibrio oreintalis group</taxon>
    </lineage>
</organism>
<feature type="transmembrane region" description="Helical" evidence="1">
    <location>
        <begin position="6"/>
        <end position="25"/>
    </location>
</feature>
<reference evidence="2 3" key="1">
    <citation type="journal article" date="2012" name="Int. J. Syst. Evol. Microbiol.">
        <title>Vibrio caribbeanicus sp. nov., isolated from the marine sponge Scleritoderma cyanea.</title>
        <authorList>
            <person name="Hoffmann M."/>
            <person name="Monday S.R."/>
            <person name="Allard M.W."/>
            <person name="Strain E.A."/>
            <person name="Whittaker P."/>
            <person name="Naum M."/>
            <person name="McCarthy P.J."/>
            <person name="Lopez J.V."/>
            <person name="Fischer M."/>
            <person name="Brown E.W."/>
        </authorList>
    </citation>
    <scope>NUCLEOTIDE SEQUENCE [LARGE SCALE GENOMIC DNA]</scope>
    <source>
        <strain evidence="3">DSMZ 21326</strain>
    </source>
</reference>
<evidence type="ECO:0008006" key="4">
    <source>
        <dbReference type="Google" id="ProtNLM"/>
    </source>
</evidence>
<evidence type="ECO:0000313" key="2">
    <source>
        <dbReference type="EMBL" id="EGA71585.1"/>
    </source>
</evidence>
<sequence length="158" mass="17494">MDTLPALLFSLFIIAPLLTLIHELGHAIPQLFWVKHVTISLGTPRRGFTIPMGKLTIITSATPFHRGFCQISSTLSLEQRAFVLLGGPLASWGYYFLLSVGQNVSTPPFATYCLNFSATFSFVQALMTTIPWRYPKRLVGYSGQASDGLQLLKLLRST</sequence>
<protein>
    <recommendedName>
        <fullName evidence="4">Peptidase M50 domain-containing protein</fullName>
    </recommendedName>
</protein>
<dbReference type="OrthoDB" id="2080990at2"/>
<keyword evidence="1" id="KW-0472">Membrane</keyword>
<evidence type="ECO:0000256" key="1">
    <source>
        <dbReference type="SAM" id="Phobius"/>
    </source>
</evidence>
<proteinExistence type="predicted"/>
<keyword evidence="1" id="KW-0812">Transmembrane</keyword>